<evidence type="ECO:0000256" key="1">
    <source>
        <dbReference type="PROSITE-ProRule" id="PRU00325"/>
    </source>
</evidence>
<organism evidence="4 5">
    <name type="scientific">Phytophthora lilii</name>
    <dbReference type="NCBI Taxonomy" id="2077276"/>
    <lineage>
        <taxon>Eukaryota</taxon>
        <taxon>Sar</taxon>
        <taxon>Stramenopiles</taxon>
        <taxon>Oomycota</taxon>
        <taxon>Peronosporomycetes</taxon>
        <taxon>Peronosporales</taxon>
        <taxon>Peronosporaceae</taxon>
        <taxon>Phytophthora</taxon>
    </lineage>
</organism>
<evidence type="ECO:0000313" key="4">
    <source>
        <dbReference type="EMBL" id="GMF21637.1"/>
    </source>
</evidence>
<dbReference type="AlphaFoldDB" id="A0A9W6TW39"/>
<dbReference type="GO" id="GO:0008270">
    <property type="term" value="F:zinc ion binding"/>
    <property type="evidence" value="ECO:0007669"/>
    <property type="project" value="UniProtKB-KW"/>
</dbReference>
<dbReference type="Pfam" id="PF04434">
    <property type="entry name" value="SWIM"/>
    <property type="match status" value="1"/>
</dbReference>
<dbReference type="PANTHER" id="PTHR31973">
    <property type="entry name" value="POLYPROTEIN, PUTATIVE-RELATED"/>
    <property type="match status" value="1"/>
</dbReference>
<evidence type="ECO:0000313" key="5">
    <source>
        <dbReference type="Proteomes" id="UP001165083"/>
    </source>
</evidence>
<dbReference type="Proteomes" id="UP001165083">
    <property type="component" value="Unassembled WGS sequence"/>
</dbReference>
<keyword evidence="1" id="KW-0863">Zinc-finger</keyword>
<evidence type="ECO:0000259" key="3">
    <source>
        <dbReference type="PROSITE" id="PS50966"/>
    </source>
</evidence>
<accession>A0A9W6TW39</accession>
<keyword evidence="1" id="KW-0862">Zinc</keyword>
<keyword evidence="1" id="KW-0479">Metal-binding</keyword>
<feature type="compositionally biased region" description="Basic residues" evidence="2">
    <location>
        <begin position="629"/>
        <end position="646"/>
    </location>
</feature>
<reference evidence="4" key="1">
    <citation type="submission" date="2023-04" db="EMBL/GenBank/DDBJ databases">
        <title>Phytophthora lilii NBRC 32176.</title>
        <authorList>
            <person name="Ichikawa N."/>
            <person name="Sato H."/>
            <person name="Tonouchi N."/>
        </authorList>
    </citation>
    <scope>NUCLEOTIDE SEQUENCE</scope>
    <source>
        <strain evidence="4">NBRC 32176</strain>
    </source>
</reference>
<keyword evidence="5" id="KW-1185">Reference proteome</keyword>
<feature type="compositionally biased region" description="Low complexity" evidence="2">
    <location>
        <begin position="1"/>
        <end position="11"/>
    </location>
</feature>
<proteinExistence type="predicted"/>
<dbReference type="OrthoDB" id="94531at2759"/>
<dbReference type="EMBL" id="BSXW01000414">
    <property type="protein sequence ID" value="GMF21637.1"/>
    <property type="molecule type" value="Genomic_DNA"/>
</dbReference>
<feature type="region of interest" description="Disordered" evidence="2">
    <location>
        <begin position="1"/>
        <end position="22"/>
    </location>
</feature>
<feature type="domain" description="SWIM-type" evidence="3">
    <location>
        <begin position="536"/>
        <end position="568"/>
    </location>
</feature>
<dbReference type="PANTHER" id="PTHR31973:SF187">
    <property type="entry name" value="MUTATOR TRANSPOSASE MUDRA PROTEIN"/>
    <property type="match status" value="1"/>
</dbReference>
<feature type="region of interest" description="Disordered" evidence="2">
    <location>
        <begin position="606"/>
        <end position="646"/>
    </location>
</feature>
<dbReference type="InterPro" id="IPR007527">
    <property type="entry name" value="Znf_SWIM"/>
</dbReference>
<gene>
    <name evidence="4" type="ORF">Plil01_000855900</name>
</gene>
<comment type="caution">
    <text evidence="4">The sequence shown here is derived from an EMBL/GenBank/DDBJ whole genome shotgun (WGS) entry which is preliminary data.</text>
</comment>
<name>A0A9W6TW39_9STRA</name>
<evidence type="ECO:0000256" key="2">
    <source>
        <dbReference type="SAM" id="MobiDB-lite"/>
    </source>
</evidence>
<protein>
    <submittedName>
        <fullName evidence="4">Unnamed protein product</fullName>
    </submittedName>
</protein>
<dbReference type="PROSITE" id="PS50966">
    <property type="entry name" value="ZF_SWIM"/>
    <property type="match status" value="1"/>
</dbReference>
<sequence>MPPVASTAPASPAAPPAPAVDGGDLENQLAALKAEKWTSGKDLTAHIKDVALRAGKRAVVRISGGSYKKFVCSSDAPCPWLINAVCSRPKKRSATASSAAETQADDATEIDGTGASRVWYVTSGSLAHGPQCDSVARPTARQLKESALLRDAVYSDARVSSADLMAQLEATEAFQCSKSMVYKAKSDLLEAMEAARRNGDAVPEVVESMQKLPGYLEQLRSLNAHVATIIETEADQAAGGDLGAEAAADGVSTGSCFLRALLALDPTGVWNDQSVLGIDSVEMQHTSYNGTLLVLVGRDGNLQPLMHAAALVPEESVAHCTWFLTKLIAHGFPLHRFPVVINGRGSLGTACAELHVPHVMLCTHHLLEDMREAEDIELQPEDEALVWQAQCAEAESEFLASVAQLSRQNEAAAQYVRGIDPTKWCLYPYLAVRKMYGWQTTRFEELDLGTETMGLAPVKKQLPYECIKLLSLVAMNAAFQRHERAIQWELERRIVTPAAEQLMQEQLARASQYSVCMSSSQLAFVWNAQKAQIRQRRVDLEHRTCTCSRGLQWGIPCRHVLAALTKLGAMNQAVEFFDECYLVRNYVSSFKNRVVELPVEDSIKPDPTLRPPRFVNKQSANDAGDANAARKRKRRVRSRPLSQRKRPMYKCHKCHRAEGHNKGSCPY</sequence>